<organism evidence="1 2">
    <name type="scientific">Nitritalea halalkaliphila LW7</name>
    <dbReference type="NCBI Taxonomy" id="1189621"/>
    <lineage>
        <taxon>Bacteria</taxon>
        <taxon>Pseudomonadati</taxon>
        <taxon>Bacteroidota</taxon>
        <taxon>Cytophagia</taxon>
        <taxon>Cytophagales</taxon>
        <taxon>Cyclobacteriaceae</taxon>
        <taxon>Nitritalea</taxon>
    </lineage>
</organism>
<evidence type="ECO:0000313" key="1">
    <source>
        <dbReference type="EMBL" id="EIM76775.1"/>
    </source>
</evidence>
<dbReference type="AlphaFoldDB" id="I5C4M3"/>
<proteinExistence type="predicted"/>
<dbReference type="RefSeq" id="WP_009054668.1">
    <property type="nucleotide sequence ID" value="NZ_AJYA01000018.1"/>
</dbReference>
<dbReference type="Proteomes" id="UP000005551">
    <property type="component" value="Unassembled WGS sequence"/>
</dbReference>
<name>I5C4M3_9BACT</name>
<dbReference type="Gene3D" id="3.30.70.100">
    <property type="match status" value="1"/>
</dbReference>
<dbReference type="OrthoDB" id="1374030at2"/>
<dbReference type="EMBL" id="AJYA01000018">
    <property type="protein sequence ID" value="EIM76775.1"/>
    <property type="molecule type" value="Genomic_DNA"/>
</dbReference>
<gene>
    <name evidence="1" type="ORF">A3SI_08671</name>
</gene>
<sequence>MLKKIILGAVAIVFVLVATLAVHIYLVTKPKQDVPGRLNHQAMIRIEFPEALDEEKGKDIHEFVSQVEGVRTARMNAEAGHVVLIYDQRKTAPADIAQLINADFNAGASVFKPSDEMLAQSCPAINKNSLTYRLGAFFQKAFEN</sequence>
<comment type="caution">
    <text evidence="1">The sequence shown here is derived from an EMBL/GenBank/DDBJ whole genome shotgun (WGS) entry which is preliminary data.</text>
</comment>
<dbReference type="STRING" id="1189621.A3SI_08671"/>
<keyword evidence="2" id="KW-1185">Reference proteome</keyword>
<accession>I5C4M3</accession>
<reference evidence="1 2" key="1">
    <citation type="submission" date="2012-05" db="EMBL/GenBank/DDBJ databases">
        <title>Genome sequence of Nitritalea halalkaliphila LW7.</title>
        <authorList>
            <person name="Jangir P.K."/>
            <person name="Singh A."/>
            <person name="Shivaji S."/>
            <person name="Sharma R."/>
        </authorList>
    </citation>
    <scope>NUCLEOTIDE SEQUENCE [LARGE SCALE GENOMIC DNA]</scope>
    <source>
        <strain evidence="1 2">LW7</strain>
    </source>
</reference>
<evidence type="ECO:0000313" key="2">
    <source>
        <dbReference type="Proteomes" id="UP000005551"/>
    </source>
</evidence>
<protein>
    <submittedName>
        <fullName evidence="1">Uncharacterized protein</fullName>
    </submittedName>
</protein>